<evidence type="ECO:0000313" key="1">
    <source>
        <dbReference type="EMBL" id="QOR57468.1"/>
    </source>
</evidence>
<proteinExistence type="predicted"/>
<accession>A0A7M1RT16</accession>
<dbReference type="RefSeq" id="YP_010113108.1">
    <property type="nucleotide sequence ID" value="NC_055899.1"/>
</dbReference>
<evidence type="ECO:0000313" key="2">
    <source>
        <dbReference type="Proteomes" id="UP000593974"/>
    </source>
</evidence>
<reference evidence="1 2" key="1">
    <citation type="submission" date="2020-07" db="EMBL/GenBank/DDBJ databases">
        <title>Taxonomic proposal: Crassvirales, a new order of highly abundant and diverse bacterial viruses.</title>
        <authorList>
            <person name="Shkoporov A.N."/>
            <person name="Stockdale S.R."/>
            <person name="Guerin E."/>
            <person name="Ross R.P."/>
            <person name="Hill C."/>
        </authorList>
    </citation>
    <scope>NUCLEOTIDE SEQUENCE [LARGE SCALE GENOMIC DNA]</scope>
</reference>
<dbReference type="Proteomes" id="UP000593974">
    <property type="component" value="Segment"/>
</dbReference>
<organism evidence="1 2">
    <name type="scientific">uncultured phage cr124_1</name>
    <dbReference type="NCBI Taxonomy" id="2772090"/>
    <lineage>
        <taxon>Viruses</taxon>
        <taxon>Duplodnaviria</taxon>
        <taxon>Heunggongvirae</taxon>
        <taxon>Uroviricota</taxon>
        <taxon>Caudoviricetes</taxon>
        <taxon>Crassvirales</taxon>
        <taxon>Suoliviridae</taxon>
        <taxon>Oafivirinae</taxon>
        <taxon>Burzaovirus</taxon>
        <taxon>Burzaovirus faecalis</taxon>
    </lineage>
</organism>
<dbReference type="EMBL" id="MT774406">
    <property type="protein sequence ID" value="QOR57468.1"/>
    <property type="molecule type" value="Genomic_DNA"/>
</dbReference>
<dbReference type="KEGG" id="vg:65131611"/>
<dbReference type="GeneID" id="65131611"/>
<protein>
    <submittedName>
        <fullName evidence="1">Uncharacterized protein</fullName>
    </submittedName>
</protein>
<sequence length="138" mass="15040">MNIIENLLGEGYPKLGSEVFADGNKTVVTVSRTLSPDHVDLDAPSYVETKFKKHIPILKSIDVELDAVTEEQTIKVTVEVDGKFNSIDDLRHLASIARGISEVAEDKLSEPNVIKAIGLDCKPFICTGNESEETQANA</sequence>
<keyword evidence="2" id="KW-1185">Reference proteome</keyword>
<name>A0A7M1RT16_9CAUD</name>